<evidence type="ECO:0000256" key="4">
    <source>
        <dbReference type="ARBA" id="ARBA00022475"/>
    </source>
</evidence>
<feature type="disulfide bond" evidence="21">
    <location>
        <begin position="2058"/>
        <end position="2070"/>
    </location>
</feature>
<feature type="domain" description="EGF-like" evidence="25">
    <location>
        <begin position="1727"/>
        <end position="1763"/>
    </location>
</feature>
<evidence type="ECO:0000259" key="29">
    <source>
        <dbReference type="PROSITE" id="PS50268"/>
    </source>
</evidence>
<evidence type="ECO:0000256" key="2">
    <source>
        <dbReference type="ARBA" id="ARBA00004651"/>
    </source>
</evidence>
<keyword evidence="31" id="KW-1185">Reference proteome</keyword>
<dbReference type="PROSITE" id="PS00022">
    <property type="entry name" value="EGF_1"/>
    <property type="match status" value="4"/>
</dbReference>
<dbReference type="SMART" id="SM00112">
    <property type="entry name" value="CA"/>
    <property type="match status" value="9"/>
</dbReference>
<dbReference type="SMART" id="SM00179">
    <property type="entry name" value="EGF_CA"/>
    <property type="match status" value="3"/>
</dbReference>
<dbReference type="InterPro" id="IPR032471">
    <property type="entry name" value="AGRL2-4_GAIN_subdom_A"/>
</dbReference>
<evidence type="ECO:0000256" key="7">
    <source>
        <dbReference type="ARBA" id="ARBA00022729"/>
    </source>
</evidence>
<feature type="transmembrane region" description="Helical" evidence="22">
    <location>
        <begin position="2689"/>
        <end position="2712"/>
    </location>
</feature>
<evidence type="ECO:0000256" key="3">
    <source>
        <dbReference type="ARBA" id="ARBA00022473"/>
    </source>
</evidence>
<dbReference type="Pfam" id="PF23592">
    <property type="entry name" value="Cadherin_CELSR2_9th"/>
    <property type="match status" value="1"/>
</dbReference>
<dbReference type="SMART" id="SM00008">
    <property type="entry name" value="HormR"/>
    <property type="match status" value="1"/>
</dbReference>
<protein>
    <submittedName>
        <fullName evidence="30">Protocadherin-like wing polarity protein stan</fullName>
    </submittedName>
</protein>
<keyword evidence="17" id="KW-0807">Transducer</keyword>
<evidence type="ECO:0000256" key="5">
    <source>
        <dbReference type="ARBA" id="ARBA00022536"/>
    </source>
</evidence>
<dbReference type="InterPro" id="IPR015919">
    <property type="entry name" value="Cadherin-like_sf"/>
</dbReference>
<feature type="disulfide bond" evidence="20">
    <location>
        <begin position="1753"/>
        <end position="1762"/>
    </location>
</feature>
<keyword evidence="9 19" id="KW-0106">Calcium</keyword>
<keyword evidence="13 22" id="KW-0472">Membrane</keyword>
<evidence type="ECO:0000256" key="1">
    <source>
        <dbReference type="ARBA" id="ARBA00004167"/>
    </source>
</evidence>
<dbReference type="Gene3D" id="2.10.25.10">
    <property type="entry name" value="Laminin"/>
    <property type="match status" value="5"/>
</dbReference>
<evidence type="ECO:0000259" key="26">
    <source>
        <dbReference type="PROSITE" id="PS50027"/>
    </source>
</evidence>
<dbReference type="SUPFAM" id="SSF57196">
    <property type="entry name" value="EGF/Laminin"/>
    <property type="match status" value="3"/>
</dbReference>
<feature type="domain" description="EGF-like" evidence="25">
    <location>
        <begin position="1445"/>
        <end position="1481"/>
    </location>
</feature>
<proteinExistence type="predicted"/>
<feature type="disulfide bond" evidence="20">
    <location>
        <begin position="1471"/>
        <end position="1480"/>
    </location>
</feature>
<dbReference type="OrthoDB" id="26203at2759"/>
<feature type="disulfide bond" evidence="20">
    <location>
        <begin position="1954"/>
        <end position="1963"/>
    </location>
</feature>
<feature type="domain" description="Cadherin" evidence="29">
    <location>
        <begin position="648"/>
        <end position="751"/>
    </location>
</feature>
<feature type="domain" description="Laminin G" evidence="24">
    <location>
        <begin position="1527"/>
        <end position="1724"/>
    </location>
</feature>
<evidence type="ECO:0000256" key="16">
    <source>
        <dbReference type="ARBA" id="ARBA00023180"/>
    </source>
</evidence>
<dbReference type="Proteomes" id="UP000192578">
    <property type="component" value="Unassembled WGS sequence"/>
</dbReference>
<dbReference type="PROSITE" id="PS50261">
    <property type="entry name" value="G_PROTEIN_RECEP_F2_4"/>
    <property type="match status" value="1"/>
</dbReference>
<dbReference type="SMART" id="SM00180">
    <property type="entry name" value="EGF_Lam"/>
    <property type="match status" value="1"/>
</dbReference>
<feature type="chain" id="PRO_5013048693" evidence="23">
    <location>
        <begin position="25"/>
        <end position="3000"/>
    </location>
</feature>
<feature type="disulfide bond" evidence="20">
    <location>
        <begin position="1967"/>
        <end position="1977"/>
    </location>
</feature>
<feature type="domain" description="Cadherin" evidence="29">
    <location>
        <begin position="316"/>
        <end position="420"/>
    </location>
</feature>
<dbReference type="InterPro" id="IPR002049">
    <property type="entry name" value="LE_dom"/>
</dbReference>
<feature type="transmembrane region" description="Helical" evidence="22">
    <location>
        <begin position="2504"/>
        <end position="2529"/>
    </location>
</feature>
<feature type="domain" description="Cadherin" evidence="29">
    <location>
        <begin position="856"/>
        <end position="961"/>
    </location>
</feature>
<dbReference type="PANTHER" id="PTHR24026">
    <property type="entry name" value="FAT ATYPICAL CADHERIN-RELATED"/>
    <property type="match status" value="1"/>
</dbReference>
<feature type="domain" description="Cadherin" evidence="29">
    <location>
        <begin position="421"/>
        <end position="541"/>
    </location>
</feature>
<comment type="caution">
    <text evidence="30">The sequence shown here is derived from an EMBL/GenBank/DDBJ whole genome shotgun (WGS) entry which is preliminary data.</text>
</comment>
<feature type="domain" description="Laminin G" evidence="24">
    <location>
        <begin position="1767"/>
        <end position="1924"/>
    </location>
</feature>
<dbReference type="PROSITE" id="PS50027">
    <property type="entry name" value="EGF_LAM_2"/>
    <property type="match status" value="1"/>
</dbReference>
<dbReference type="PROSITE" id="PS00232">
    <property type="entry name" value="CADHERIN_1"/>
    <property type="match status" value="5"/>
</dbReference>
<dbReference type="GO" id="GO:0050793">
    <property type="term" value="P:regulation of developmental process"/>
    <property type="evidence" value="ECO:0007669"/>
    <property type="project" value="UniProtKB-ARBA"/>
</dbReference>
<reference evidence="31" key="1">
    <citation type="submission" date="2017-01" db="EMBL/GenBank/DDBJ databases">
        <title>Comparative genomics of anhydrobiosis in the tardigrade Hypsibius dujardini.</title>
        <authorList>
            <person name="Yoshida Y."/>
            <person name="Koutsovoulos G."/>
            <person name="Laetsch D."/>
            <person name="Stevens L."/>
            <person name="Kumar S."/>
            <person name="Horikawa D."/>
            <person name="Ishino K."/>
            <person name="Komine S."/>
            <person name="Tomita M."/>
            <person name="Blaxter M."/>
            <person name="Arakawa K."/>
        </authorList>
    </citation>
    <scope>NUCLEOTIDE SEQUENCE [LARGE SCALE GENOMIC DNA]</scope>
    <source>
        <strain evidence="31">Z151</strain>
    </source>
</reference>
<feature type="signal peptide" evidence="23">
    <location>
        <begin position="1"/>
        <end position="24"/>
    </location>
</feature>
<dbReference type="InterPro" id="IPR000203">
    <property type="entry name" value="GPS"/>
</dbReference>
<evidence type="ECO:0000256" key="10">
    <source>
        <dbReference type="ARBA" id="ARBA00022889"/>
    </source>
</evidence>
<dbReference type="CDD" id="cd00054">
    <property type="entry name" value="EGF_CA"/>
    <property type="match status" value="3"/>
</dbReference>
<dbReference type="GO" id="GO:0051239">
    <property type="term" value="P:regulation of multicellular organismal process"/>
    <property type="evidence" value="ECO:0007669"/>
    <property type="project" value="UniProtKB-ARBA"/>
</dbReference>
<dbReference type="PRINTS" id="PR00205">
    <property type="entry name" value="CADHERIN"/>
</dbReference>
<sequence>MHFDLDIFLILLVLLMTQIGYTHGYPVYLGSPPEAQRDHTVSVDFSLLPRDAWTYTIRNAWQEPEKQHHLASLFLDGGTTGTGVGAGNGAGNVNDVKGAVWWDAKRHSLTVDRRKISSPSPLTVIIEAKSVSLVSLIPVTVHLAGTTNGAGGNEKTPWTAAIDYPHVIQRSRPSGQTCGQHQQVLNLTEVLPYFVRQRGCHVVSSDRSRRSYDNGVLVIRGGGQTVWRNGCDNVTHTAYHSLRLECDVTRAEFQIDVIFAPDGAAQSVMGESSNQVMAGIGKSLFSGAINNQATGGGVKHRRRRHRRARATSLYFASPSYTAFVLEEFPPPAYVVRMNASSSAGKGVRFSMAALADSRSQALFMIDPESGVITTESQLDREVIAYHYFRITAVSDADKWTTATTTLTVKVLDINDNVPIFETTDYNVSISESADVGTVVVTVHAGDSDEGGNGQVVYSLINDSIKGKNAAFEINAKSGVISTRLPLDREALEQHLLYVRAEDQAGGSGLHGDGGGRDDQKKSSIAKILIRVTDENDNTPHMNSTCRLEIREDLDWTTLPTIVQLHAIDEDHGLNGQIRFSIVSGNPNGQFILDPTTGDLKVGAPLDYESERRYRLVIRIQDLGSPPRSNTTTCTIEVLDSNDNEPKFSTNMYSASLAEDVHVGYPVVQTQAYDPEGRIVYSIKNQSTTMDMIPFAIDAESGWITTSARLDRERQEKYELTVMATDLGSPPRSSSAAVQIMVLDVNDNGPVFDQRDYNISMSESAVLGTQLLSLRAQDRDLNARLTYQIISGSQDGRFSIINQNGLGLILLTKTVTHRKAAQKCELLVEVADESGKNDRVKVVVHILAANLHRPTFLNAPFRIQILESIPTGTTVIELKAVDEDAGENGRITYSMSNDLVLSDSFHLDAETGVLTTKKALDRELHAVYTVPVTASDHGAPALHDTTDVLIELIDVNDNPPVFSQKTYFVAVKEDVSPQTSILQVSAVDADFGLNGLVVYAVAAGGNSANGTFSVDAALGIVRTNIPLDRELHAAYELIVLAIDRGTPPLTASVTVSVKILDVNDNAPVFSGDILNFYAPENLTMGSTVAEILASDPDEGANAAIDYYIIGGPDADSFALVTRPNNGPPLLSNLIELDHEGQKRHYKLVIRASSPPLQTDVTVNIFVTDVNDNAPVMKDFRIVLNSYPRHFPHGVIGRVPVTDRDATAKLEYRITTGNRHSLLLVNPTNGDIQLSASLNSDVPYSAKFTVEVTDGLNTVSAICTLTTVPVDEEMLAHSITIQAANVTARDLLEPVTYDRLVESLSFISVCPPESIFIFGIIDEMDTRVPVVNVSFFAKPAGVEGGIGGAVGKFVPPETLRERLFVQRKMLQNMTSIEFLPLDDNLCLHEPCPNFEQCRAVQKFTAAPSRFTVTDTFFFRSVHSVSAVSCNCPTGFTGMAVPNACDTEINMCFSNPCGANGTCVSTEGSYNCICAEGFTGSQCEINLETSGCSDAICAVPAKCAFGINGRTECVGCPDDDYHSASCELTTRSFSTDKRSYAVFPGINSRNRVRISLSIATTRKSGLIAYNGRFSPGSDFFALEIVNGSAQFAFSLGRETGRISVPSVVITDGEWHHIDVQYINRSARISVDHCDHVLALERGKELDYHCAATTSLRLDPQCTNSGALCHRFLDLTGPLYVGGLPEQQPFDRRLTTRFFDGCVRDLRVDERMLDMNGYIEEHSTSAGCQPKEDHCLDGSCLNGGTCSGGWGKRQCKCLPGYSGHDCSKESKDEFHLDGDGYMLIQPSSLSTDSLDLQLDFRTTKPSGILFSTTVNDVTVLAIELAGQYLLVRDSSGNSAEGETRVTEGDWHTLRVTSHEAVFAIFVDGEQELEVNSLPVRNRNAFSIVLGGKESAMGLTHGFTGCIRSILSFGRKSSLSFRSNVQDGCSSSQRHCLSSPCHGEFSQCTETGNSYRCTCQKGYIGKRCKDICTFNPCKNGICLHAAESRHGYQCRCFANYTGDYCEEAVPQACAATWWGYPVCGPCQCDVVKGFDPVCNKLTGACQCKSNYYQPQNSDRCVDCQCNPKGSLGNQCDADGQCPCRFGVSGKRCNMCPTWHGELTNNGCDDVYGVCPGGFDNEDGTLWWERASFGTTSLQPCPVGSTGIATRTCDQSSTSWTEPNLTNCSSTAFEVAESLLEGIRSGLSPLDAFSAIRIINEVRSSLNCTASSKLFQHDLHIAKELIASVLEYELLQSGMNLTHRLDKNYLPELVESISQILEVDHVKLWPIVRHQDATQTVSSLVHLFQKYVKTVALHAEETYLRPFEIVARNLKIGVYPVETDRHGVFTLPKTFNQKAGHVQVKTALRRQWSDFDPPVAVGLPKPWSSEFEPAVSGPSSSPFSGQWLPEITQTSLVFYVEYADLPALLIGTSNQSQKFTPVSRTFFFGALGTDPNEPSVYELQVLPGKASSAQCVSWDFVAQKWTTDGCAVLSRNGTHVNCSCSSERLVAAMTENRSFTNVFRLTVPVFLFNTVVLVVAVVVHFVCLTVLLATGSKLDFTRIAQNMVLVALVLDLVFLLVADVMWGSLTCKVLAALLHLFFLSRLCWCLSQAVHLYQTARDDCGGGRIRLYLLIGYGIPAVLVGLSVGLQPESYGTDSFCWMLLDDHLILSLVGPATGIIFITLILLMAAHCAALRKKRKDLDKSVIADLRRNFFICVGLSMFFVGGLGLVILGVNFRLTTMGYVYPACAVSQAIFMLIFLCLRTREVGALMNEKVVWFVRRKFDSITSRNKNNKMTDSIRETYRNPGIAISDSTTYHRTAQPDKDISGSFGASSVTSTMRRSDLINNSDAMLEPLNEVVYSDSHKESDGTNEDTISVQSDFTQETHHSFNVRSADRNDHRSPYPGLLNHRAVSSASTFGAPLASFNSLPHGARSAQPNSPVCYQPRNEVASSNLVTTFATFRPPSKSSQNVAGHLIDTVTGEILTNGSESAGSQPSVILPPEPFRTSTAQKFADLRHLETGTAV</sequence>
<keyword evidence="11 22" id="KW-1133">Transmembrane helix</keyword>
<dbReference type="FunFam" id="2.60.40.60:FF:000029">
    <property type="entry name" value="Cadherin EGF LAG seven-pass G-type receptor 3"/>
    <property type="match status" value="1"/>
</dbReference>
<dbReference type="InterPro" id="IPR013320">
    <property type="entry name" value="ConA-like_dom_sf"/>
</dbReference>
<dbReference type="FunFam" id="2.60.40.60:FF:000020">
    <property type="entry name" value="Dachsous cadherin-related 1b"/>
    <property type="match status" value="4"/>
</dbReference>
<evidence type="ECO:0000256" key="20">
    <source>
        <dbReference type="PROSITE-ProRule" id="PRU00076"/>
    </source>
</evidence>
<evidence type="ECO:0000313" key="31">
    <source>
        <dbReference type="Proteomes" id="UP000192578"/>
    </source>
</evidence>
<dbReference type="InterPro" id="IPR036445">
    <property type="entry name" value="GPCR_2_extracell_dom_sf"/>
</dbReference>
<dbReference type="PROSITE" id="PS50268">
    <property type="entry name" value="CADHERIN_2"/>
    <property type="match status" value="8"/>
</dbReference>
<dbReference type="InterPro" id="IPR001879">
    <property type="entry name" value="GPCR_2_extracellular_dom"/>
</dbReference>
<evidence type="ECO:0000256" key="14">
    <source>
        <dbReference type="ARBA" id="ARBA00023157"/>
    </source>
</evidence>
<evidence type="ECO:0000256" key="13">
    <source>
        <dbReference type="ARBA" id="ARBA00023136"/>
    </source>
</evidence>
<keyword evidence="8" id="KW-0677">Repeat</keyword>
<evidence type="ECO:0000256" key="21">
    <source>
        <dbReference type="PROSITE-ProRule" id="PRU00460"/>
    </source>
</evidence>
<keyword evidence="12" id="KW-0297">G-protein coupled receptor</keyword>
<dbReference type="PROSITE" id="PS50227">
    <property type="entry name" value="G_PROTEIN_RECEP_F2_3"/>
    <property type="match status" value="1"/>
</dbReference>
<evidence type="ECO:0000256" key="12">
    <source>
        <dbReference type="ARBA" id="ARBA00023040"/>
    </source>
</evidence>
<dbReference type="GO" id="GO:0001736">
    <property type="term" value="P:establishment of planar polarity"/>
    <property type="evidence" value="ECO:0007669"/>
    <property type="project" value="UniProtKB-ARBA"/>
</dbReference>
<feature type="domain" description="Laminin EGF-like" evidence="26">
    <location>
        <begin position="2058"/>
        <end position="2104"/>
    </location>
</feature>
<feature type="transmembrane region" description="Helical" evidence="22">
    <location>
        <begin position="2567"/>
        <end position="2591"/>
    </location>
</feature>
<keyword evidence="4" id="KW-1003">Cell membrane</keyword>
<dbReference type="Gene3D" id="2.60.220.50">
    <property type="match status" value="1"/>
</dbReference>
<evidence type="ECO:0000256" key="9">
    <source>
        <dbReference type="ARBA" id="ARBA00022837"/>
    </source>
</evidence>
<dbReference type="InterPro" id="IPR000832">
    <property type="entry name" value="GPCR_2_secretin-like"/>
</dbReference>
<dbReference type="SUPFAM" id="SSF49899">
    <property type="entry name" value="Concanavalin A-like lectins/glucanases"/>
    <property type="match status" value="2"/>
</dbReference>
<feature type="transmembrane region" description="Helical" evidence="22">
    <location>
        <begin position="2718"/>
        <end position="2738"/>
    </location>
</feature>
<dbReference type="GO" id="GO:0005509">
    <property type="term" value="F:calcium ion binding"/>
    <property type="evidence" value="ECO:0007669"/>
    <property type="project" value="UniProtKB-UniRule"/>
</dbReference>
<dbReference type="PROSITE" id="PS50025">
    <property type="entry name" value="LAM_G_DOMAIN"/>
    <property type="match status" value="2"/>
</dbReference>
<keyword evidence="7 23" id="KW-0732">Signal</keyword>
<dbReference type="Pfam" id="PF16489">
    <property type="entry name" value="GAIN"/>
    <property type="match status" value="1"/>
</dbReference>
<dbReference type="Pfam" id="PF02210">
    <property type="entry name" value="Laminin_G_2"/>
    <property type="match status" value="2"/>
</dbReference>
<feature type="transmembrane region" description="Helical" evidence="22">
    <location>
        <begin position="2541"/>
        <end position="2561"/>
    </location>
</feature>
<evidence type="ECO:0000256" key="11">
    <source>
        <dbReference type="ARBA" id="ARBA00022989"/>
    </source>
</evidence>
<dbReference type="InterPro" id="IPR046338">
    <property type="entry name" value="GAIN_dom_sf"/>
</dbReference>
<evidence type="ECO:0000259" key="24">
    <source>
        <dbReference type="PROSITE" id="PS50025"/>
    </source>
</evidence>
<evidence type="ECO:0000256" key="6">
    <source>
        <dbReference type="ARBA" id="ARBA00022692"/>
    </source>
</evidence>
<keyword evidence="3" id="KW-0217">Developmental protein</keyword>
<gene>
    <name evidence="30" type="ORF">BV898_02321</name>
</gene>
<dbReference type="FunFam" id="2.60.40.60:FF:000039">
    <property type="entry name" value="FAT atypical cadherin 3"/>
    <property type="match status" value="1"/>
</dbReference>
<feature type="domain" description="Cadherin" evidence="29">
    <location>
        <begin position="541"/>
        <end position="647"/>
    </location>
</feature>
<dbReference type="Pfam" id="PF00028">
    <property type="entry name" value="Cadherin"/>
    <property type="match status" value="7"/>
</dbReference>
<dbReference type="InterPro" id="IPR000742">
    <property type="entry name" value="EGF"/>
</dbReference>
<dbReference type="CDD" id="cd11304">
    <property type="entry name" value="Cadherin_repeat"/>
    <property type="match status" value="8"/>
</dbReference>
<evidence type="ECO:0000256" key="8">
    <source>
        <dbReference type="ARBA" id="ARBA00022737"/>
    </source>
</evidence>
<accession>A0A1W0X8V3</accession>
<keyword evidence="10" id="KW-0130">Cell adhesion</keyword>
<dbReference type="SMART" id="SM00303">
    <property type="entry name" value="GPS"/>
    <property type="match status" value="1"/>
</dbReference>
<dbReference type="SMART" id="SM00181">
    <property type="entry name" value="EGF"/>
    <property type="match status" value="6"/>
</dbReference>
<dbReference type="GO" id="GO:0007156">
    <property type="term" value="P:homophilic cell adhesion via plasma membrane adhesion molecules"/>
    <property type="evidence" value="ECO:0007669"/>
    <property type="project" value="InterPro"/>
</dbReference>
<evidence type="ECO:0000256" key="22">
    <source>
        <dbReference type="SAM" id="Phobius"/>
    </source>
</evidence>
<dbReference type="InterPro" id="IPR017981">
    <property type="entry name" value="GPCR_2-like_7TM"/>
</dbReference>
<feature type="domain" description="EGF-like" evidence="25">
    <location>
        <begin position="1965"/>
        <end position="2001"/>
    </location>
</feature>
<dbReference type="GO" id="GO:0004930">
    <property type="term" value="F:G protein-coupled receptor activity"/>
    <property type="evidence" value="ECO:0007669"/>
    <property type="project" value="UniProtKB-KW"/>
</dbReference>
<dbReference type="InterPro" id="IPR001791">
    <property type="entry name" value="Laminin_G"/>
</dbReference>
<evidence type="ECO:0000259" key="27">
    <source>
        <dbReference type="PROSITE" id="PS50227"/>
    </source>
</evidence>
<comment type="subcellular location">
    <subcellularLocation>
        <location evidence="2">Cell membrane</location>
        <topology evidence="2">Multi-pass membrane protein</topology>
    </subcellularLocation>
    <subcellularLocation>
        <location evidence="1">Membrane</location>
        <topology evidence="1">Single-pass membrane protein</topology>
    </subcellularLocation>
</comment>
<dbReference type="GO" id="GO:0007423">
    <property type="term" value="P:sensory organ development"/>
    <property type="evidence" value="ECO:0007669"/>
    <property type="project" value="UniProtKB-ARBA"/>
</dbReference>
<evidence type="ECO:0000256" key="19">
    <source>
        <dbReference type="PROSITE-ProRule" id="PRU00043"/>
    </source>
</evidence>
<dbReference type="EMBL" id="MTYJ01000009">
    <property type="protein sequence ID" value="OQV23975.1"/>
    <property type="molecule type" value="Genomic_DNA"/>
</dbReference>
<dbReference type="GO" id="GO:0030182">
    <property type="term" value="P:neuron differentiation"/>
    <property type="evidence" value="ECO:0007669"/>
    <property type="project" value="UniProtKB-ARBA"/>
</dbReference>
<evidence type="ECO:0000259" key="25">
    <source>
        <dbReference type="PROSITE" id="PS50026"/>
    </source>
</evidence>
<feature type="transmembrane region" description="Helical" evidence="22">
    <location>
        <begin position="2603"/>
        <end position="2624"/>
    </location>
</feature>
<dbReference type="Pfam" id="PF00002">
    <property type="entry name" value="7tm_2"/>
    <property type="match status" value="1"/>
</dbReference>
<evidence type="ECO:0000256" key="15">
    <source>
        <dbReference type="ARBA" id="ARBA00023170"/>
    </source>
</evidence>
<feature type="domain" description="EGF-like" evidence="25">
    <location>
        <begin position="1927"/>
        <end position="1964"/>
    </location>
</feature>
<evidence type="ECO:0000256" key="23">
    <source>
        <dbReference type="SAM" id="SignalP"/>
    </source>
</evidence>
<feature type="disulfide bond" evidence="20">
    <location>
        <begin position="1972"/>
        <end position="1989"/>
    </location>
</feature>
<dbReference type="GO" id="GO:0120036">
    <property type="term" value="P:plasma membrane bounded cell projection organization"/>
    <property type="evidence" value="ECO:0007669"/>
    <property type="project" value="UniProtKB-ARBA"/>
</dbReference>
<feature type="domain" description="Cadherin" evidence="29">
    <location>
        <begin position="1069"/>
        <end position="1175"/>
    </location>
</feature>
<evidence type="ECO:0000256" key="17">
    <source>
        <dbReference type="ARBA" id="ARBA00023224"/>
    </source>
</evidence>
<dbReference type="CDD" id="cd00055">
    <property type="entry name" value="EGF_Lam"/>
    <property type="match status" value="2"/>
</dbReference>
<feature type="domain" description="G-protein coupled receptors family 2 profile 1" evidence="27">
    <location>
        <begin position="2089"/>
        <end position="2166"/>
    </location>
</feature>
<dbReference type="Gene3D" id="4.10.1240.10">
    <property type="entry name" value="GPCR, family 2, extracellular hormone receptor domain"/>
    <property type="match status" value="1"/>
</dbReference>
<keyword evidence="15" id="KW-0675">Receptor</keyword>
<keyword evidence="14 20" id="KW-1015">Disulfide bond</keyword>
<evidence type="ECO:0000256" key="18">
    <source>
        <dbReference type="ARBA" id="ARBA00023292"/>
    </source>
</evidence>
<feature type="domain" description="G-protein coupled receptors family 2 profile 2" evidence="28">
    <location>
        <begin position="2503"/>
        <end position="2740"/>
    </location>
</feature>
<feature type="domain" description="Cadherin" evidence="29">
    <location>
        <begin position="752"/>
        <end position="855"/>
    </location>
</feature>
<dbReference type="SUPFAM" id="SSF49313">
    <property type="entry name" value="Cadherin-like"/>
    <property type="match status" value="9"/>
</dbReference>
<dbReference type="InterPro" id="IPR020894">
    <property type="entry name" value="Cadherin_CS"/>
</dbReference>
<dbReference type="Gene3D" id="1.20.1070.10">
    <property type="entry name" value="Rhodopsin 7-helix transmembrane proteins"/>
    <property type="match status" value="1"/>
</dbReference>
<dbReference type="Pfam" id="PF00008">
    <property type="entry name" value="EGF"/>
    <property type="match status" value="1"/>
</dbReference>
<feature type="disulfide bond" evidence="20">
    <location>
        <begin position="1991"/>
        <end position="2000"/>
    </location>
</feature>
<dbReference type="Gene3D" id="2.60.40.60">
    <property type="entry name" value="Cadherins"/>
    <property type="match status" value="9"/>
</dbReference>
<dbReference type="PROSITE" id="PS01186">
    <property type="entry name" value="EGF_2"/>
    <property type="match status" value="2"/>
</dbReference>
<dbReference type="GO" id="GO:0007166">
    <property type="term" value="P:cell surface receptor signaling pathway"/>
    <property type="evidence" value="ECO:0007669"/>
    <property type="project" value="InterPro"/>
</dbReference>
<keyword evidence="6 22" id="KW-0812">Transmembrane</keyword>
<dbReference type="SUPFAM" id="SSF111418">
    <property type="entry name" value="Hormone receptor domain"/>
    <property type="match status" value="1"/>
</dbReference>
<dbReference type="PROSITE" id="PS50026">
    <property type="entry name" value="EGF_3"/>
    <property type="match status" value="4"/>
</dbReference>
<feature type="transmembrane region" description="Helical" evidence="22">
    <location>
        <begin position="2644"/>
        <end position="2668"/>
    </location>
</feature>
<dbReference type="Pfam" id="PF00053">
    <property type="entry name" value="EGF_laminin"/>
    <property type="match status" value="1"/>
</dbReference>
<dbReference type="Gene3D" id="2.60.120.200">
    <property type="match status" value="2"/>
</dbReference>
<evidence type="ECO:0000259" key="28">
    <source>
        <dbReference type="PROSITE" id="PS50261"/>
    </source>
</evidence>
<keyword evidence="18 21" id="KW-0424">Laminin EGF-like domain</keyword>
<organism evidence="30 31">
    <name type="scientific">Hypsibius exemplaris</name>
    <name type="common">Freshwater tardigrade</name>
    <dbReference type="NCBI Taxonomy" id="2072580"/>
    <lineage>
        <taxon>Eukaryota</taxon>
        <taxon>Metazoa</taxon>
        <taxon>Ecdysozoa</taxon>
        <taxon>Tardigrada</taxon>
        <taxon>Eutardigrada</taxon>
        <taxon>Parachela</taxon>
        <taxon>Hypsibioidea</taxon>
        <taxon>Hypsibiidae</taxon>
        <taxon>Hypsibius</taxon>
    </lineage>
</organism>
<dbReference type="GO" id="GO:0007163">
    <property type="term" value="P:establishment or maintenance of cell polarity"/>
    <property type="evidence" value="ECO:0007669"/>
    <property type="project" value="UniProtKB-ARBA"/>
</dbReference>
<feature type="disulfide bond" evidence="21">
    <location>
        <begin position="2078"/>
        <end position="2087"/>
    </location>
</feature>
<dbReference type="CDD" id="cd00110">
    <property type="entry name" value="LamG"/>
    <property type="match status" value="2"/>
</dbReference>
<keyword evidence="16" id="KW-0325">Glycoprotein</keyword>
<keyword evidence="5 20" id="KW-0245">EGF-like domain</keyword>
<dbReference type="SMART" id="SM00282">
    <property type="entry name" value="LamG"/>
    <property type="match status" value="2"/>
</dbReference>
<dbReference type="GO" id="GO:0048589">
    <property type="term" value="P:developmental growth"/>
    <property type="evidence" value="ECO:0007669"/>
    <property type="project" value="UniProtKB-ARBA"/>
</dbReference>
<comment type="caution">
    <text evidence="20">Lacks conserved residue(s) required for the propagation of feature annotation.</text>
</comment>
<dbReference type="InterPro" id="IPR056286">
    <property type="entry name" value="Cadherin_CELSR1-3_9th"/>
</dbReference>
<dbReference type="InterPro" id="IPR002126">
    <property type="entry name" value="Cadherin-like_dom"/>
</dbReference>
<name>A0A1W0X8V3_HYPEX</name>
<evidence type="ECO:0000313" key="30">
    <source>
        <dbReference type="EMBL" id="OQV23975.1"/>
    </source>
</evidence>
<dbReference type="PANTHER" id="PTHR24026:SF51">
    <property type="entry name" value="PROTOCADHERIN-LIKE WING POLARITY PROTEIN STAN"/>
    <property type="match status" value="1"/>
</dbReference>
<dbReference type="GO" id="GO:0005886">
    <property type="term" value="C:plasma membrane"/>
    <property type="evidence" value="ECO:0007669"/>
    <property type="project" value="UniProtKB-SubCell"/>
</dbReference>
<feature type="domain" description="Cadherin" evidence="29">
    <location>
        <begin position="962"/>
        <end position="1068"/>
    </location>
</feature>
<dbReference type="InterPro" id="IPR001881">
    <property type="entry name" value="EGF-like_Ca-bd_dom"/>
</dbReference>
<dbReference type="FunFam" id="2.10.25.10:FF:000066">
    <property type="entry name" value="FAT atypical cadherin 4"/>
    <property type="match status" value="1"/>
</dbReference>